<dbReference type="Pfam" id="PF01363">
    <property type="entry name" value="FYVE"/>
    <property type="match status" value="1"/>
</dbReference>
<keyword evidence="15" id="KW-0458">Lysosome</keyword>
<dbReference type="OrthoDB" id="660555at2759"/>
<dbReference type="FunCoup" id="A0A1V8TU53">
    <property type="interactions" value="19"/>
</dbReference>
<evidence type="ECO:0000256" key="13">
    <source>
        <dbReference type="ARBA" id="ARBA00022833"/>
    </source>
</evidence>
<dbReference type="GO" id="GO:0061630">
    <property type="term" value="F:ubiquitin protein ligase activity"/>
    <property type="evidence" value="ECO:0007669"/>
    <property type="project" value="UniProtKB-EC"/>
</dbReference>
<dbReference type="CDD" id="cd15737">
    <property type="entry name" value="FYVE2_Vac1p_like"/>
    <property type="match status" value="1"/>
</dbReference>
<protein>
    <recommendedName>
        <fullName evidence="6">RING-type E3 ubiquitin transferase</fullName>
        <ecNumber evidence="6">2.3.2.27</ecNumber>
    </recommendedName>
</protein>
<dbReference type="PANTHER" id="PTHR46661">
    <property type="entry name" value="E3 UBIQUITIN-PROTEIN LIGASE ZNRF1-LIKE PROTEIN"/>
    <property type="match status" value="1"/>
</dbReference>
<dbReference type="SMART" id="SM00064">
    <property type="entry name" value="FYVE"/>
    <property type="match status" value="1"/>
</dbReference>
<dbReference type="SUPFAM" id="SSF57850">
    <property type="entry name" value="RING/U-box"/>
    <property type="match status" value="1"/>
</dbReference>
<evidence type="ECO:0000256" key="9">
    <source>
        <dbReference type="ARBA" id="ARBA00022723"/>
    </source>
</evidence>
<name>A0A1V8TU53_9PEZI</name>
<evidence type="ECO:0000256" key="10">
    <source>
        <dbReference type="ARBA" id="ARBA00022753"/>
    </source>
</evidence>
<evidence type="ECO:0000256" key="3">
    <source>
        <dbReference type="ARBA" id="ARBA00004177"/>
    </source>
</evidence>
<evidence type="ECO:0000256" key="5">
    <source>
        <dbReference type="ARBA" id="ARBA00004906"/>
    </source>
</evidence>
<keyword evidence="11 17" id="KW-0863">Zinc-finger</keyword>
<dbReference type="SUPFAM" id="SSF57903">
    <property type="entry name" value="FYVE/PHD zinc finger"/>
    <property type="match status" value="1"/>
</dbReference>
<evidence type="ECO:0000313" key="22">
    <source>
        <dbReference type="Proteomes" id="UP000192596"/>
    </source>
</evidence>
<keyword evidence="7" id="KW-0808">Transferase</keyword>
<evidence type="ECO:0000256" key="8">
    <source>
        <dbReference type="ARBA" id="ARBA00022707"/>
    </source>
</evidence>
<dbReference type="InterPro" id="IPR013083">
    <property type="entry name" value="Znf_RING/FYVE/PHD"/>
</dbReference>
<dbReference type="InterPro" id="IPR011011">
    <property type="entry name" value="Znf_FYVE_PHD"/>
</dbReference>
<feature type="compositionally biased region" description="Basic and acidic residues" evidence="18">
    <location>
        <begin position="229"/>
        <end position="239"/>
    </location>
</feature>
<keyword evidence="10" id="KW-0967">Endosome</keyword>
<feature type="compositionally biased region" description="Low complexity" evidence="18">
    <location>
        <begin position="345"/>
        <end position="357"/>
    </location>
</feature>
<evidence type="ECO:0000313" key="21">
    <source>
        <dbReference type="EMBL" id="OQO14896.1"/>
    </source>
</evidence>
<feature type="compositionally biased region" description="Basic and acidic residues" evidence="18">
    <location>
        <begin position="25"/>
        <end position="35"/>
    </location>
</feature>
<dbReference type="GO" id="GO:0005768">
    <property type="term" value="C:endosome"/>
    <property type="evidence" value="ECO:0007669"/>
    <property type="project" value="UniProtKB-SubCell"/>
</dbReference>
<feature type="domain" description="FYVE-type" evidence="20">
    <location>
        <begin position="142"/>
        <end position="209"/>
    </location>
</feature>
<dbReference type="PROSITE" id="PS50178">
    <property type="entry name" value="ZF_FYVE"/>
    <property type="match status" value="1"/>
</dbReference>
<dbReference type="InterPro" id="IPR051878">
    <property type="entry name" value="ZNRF_ubiq-protein_ligase"/>
</dbReference>
<feature type="region of interest" description="Disordered" evidence="18">
    <location>
        <begin position="1"/>
        <end position="133"/>
    </location>
</feature>
<evidence type="ECO:0000256" key="1">
    <source>
        <dbReference type="ARBA" id="ARBA00000900"/>
    </source>
</evidence>
<dbReference type="GO" id="GO:0016020">
    <property type="term" value="C:membrane"/>
    <property type="evidence" value="ECO:0007669"/>
    <property type="project" value="UniProtKB-SubCell"/>
</dbReference>
<evidence type="ECO:0000256" key="4">
    <source>
        <dbReference type="ARBA" id="ARBA00004371"/>
    </source>
</evidence>
<feature type="region of interest" description="Disordered" evidence="18">
    <location>
        <begin position="373"/>
        <end position="402"/>
    </location>
</feature>
<evidence type="ECO:0000256" key="16">
    <source>
        <dbReference type="ARBA" id="ARBA00023288"/>
    </source>
</evidence>
<dbReference type="SMART" id="SM00184">
    <property type="entry name" value="RING"/>
    <property type="match status" value="1"/>
</dbReference>
<evidence type="ECO:0000256" key="12">
    <source>
        <dbReference type="ARBA" id="ARBA00022786"/>
    </source>
</evidence>
<organism evidence="21 22">
    <name type="scientific">Cryoendolithus antarcticus</name>
    <dbReference type="NCBI Taxonomy" id="1507870"/>
    <lineage>
        <taxon>Eukaryota</taxon>
        <taxon>Fungi</taxon>
        <taxon>Dikarya</taxon>
        <taxon>Ascomycota</taxon>
        <taxon>Pezizomycotina</taxon>
        <taxon>Dothideomycetes</taxon>
        <taxon>Dothideomycetidae</taxon>
        <taxon>Cladosporiales</taxon>
        <taxon>Cladosporiaceae</taxon>
        <taxon>Cryoendolithus</taxon>
    </lineage>
</organism>
<keyword evidence="8" id="KW-0519">Myristate</keyword>
<dbReference type="CDD" id="cd16489">
    <property type="entry name" value="mRING-CH-C4HC2H_ZNRF"/>
    <property type="match status" value="1"/>
</dbReference>
<gene>
    <name evidence="21" type="ORF">B0A48_00278</name>
</gene>
<feature type="domain" description="RING-type" evidence="19">
    <location>
        <begin position="517"/>
        <end position="559"/>
    </location>
</feature>
<keyword evidence="9" id="KW-0479">Metal-binding</keyword>
<evidence type="ECO:0000256" key="2">
    <source>
        <dbReference type="ARBA" id="ARBA00004170"/>
    </source>
</evidence>
<dbReference type="InterPro" id="IPR001841">
    <property type="entry name" value="Znf_RING"/>
</dbReference>
<feature type="compositionally biased region" description="Low complexity" evidence="18">
    <location>
        <begin position="388"/>
        <end position="397"/>
    </location>
</feature>
<comment type="catalytic activity">
    <reaction evidence="1">
        <text>S-ubiquitinyl-[E2 ubiquitin-conjugating enzyme]-L-cysteine + [acceptor protein]-L-lysine = [E2 ubiquitin-conjugating enzyme]-L-cysteine + N(6)-ubiquitinyl-[acceptor protein]-L-lysine.</text>
        <dbReference type="EC" id="2.3.2.27"/>
    </reaction>
</comment>
<evidence type="ECO:0000256" key="17">
    <source>
        <dbReference type="PROSITE-ProRule" id="PRU00175"/>
    </source>
</evidence>
<evidence type="ECO:0000259" key="19">
    <source>
        <dbReference type="PROSITE" id="PS50089"/>
    </source>
</evidence>
<evidence type="ECO:0000256" key="18">
    <source>
        <dbReference type="SAM" id="MobiDB-lite"/>
    </source>
</evidence>
<dbReference type="GO" id="GO:0043161">
    <property type="term" value="P:proteasome-mediated ubiquitin-dependent protein catabolic process"/>
    <property type="evidence" value="ECO:0007669"/>
    <property type="project" value="TreeGrafter"/>
</dbReference>
<evidence type="ECO:0000256" key="11">
    <source>
        <dbReference type="ARBA" id="ARBA00022771"/>
    </source>
</evidence>
<dbReference type="InterPro" id="IPR000306">
    <property type="entry name" value="Znf_FYVE"/>
</dbReference>
<dbReference type="GO" id="GO:0070936">
    <property type="term" value="P:protein K48-linked ubiquitination"/>
    <property type="evidence" value="ECO:0007669"/>
    <property type="project" value="TreeGrafter"/>
</dbReference>
<keyword evidence="13" id="KW-0862">Zinc</keyword>
<sequence length="563" mass="61948">MSSHSERPEAPSTDGEGDSLLWNEFLRDGTRDHEPLAGPQPVERPLPARVDSERKRRLTAAAHQGRVDYPYDTNNTAQGSGIGRSLDAPIDLTSPPSRRPSTVSGITQGIQAAREAGGTNPSRPHRRESGTSEVILPPWQPDAEVTKCPVCEQEFSWRFRKHHCRKCGRVVCGDCSPHMITIPREYIVKAPGEISRVQGAQQVRVCKPCVPDPWTPPAASQPTATLHRPSPEAARRVSHPEIPWAQLPGNRNELPSWLQYMSVTPPPPTNTRLQRPQPRRPSDAPSPMPLPRQRDERRIRAFSSNGVPHPHWSPNGPPRRQPPVYGAGLASTTMQQSGLLRGHDSSSTVSSTHDTLSPGASFLVAPPGYTPRLSRRPIVPSSLPTAMRAPSTPPTLSRPRRQVVEEDECPVCGNELSPGEELREQHIIACLATRSGSPARTAISGVPHRVSEAFATVPSSDSFSFDDLYHDSPDSGRANSRTAARARASSVHRSRGMINYIATEKDCLDSEGKEQECAICMEEFLPGVEMGRLECWCKYHRNCIRGWWNVKGPGSCPVHVIQE</sequence>
<comment type="subcellular location">
    <subcellularLocation>
        <location evidence="3">Endosome</location>
    </subcellularLocation>
    <subcellularLocation>
        <location evidence="4">Lysosome</location>
    </subcellularLocation>
    <subcellularLocation>
        <location evidence="2">Membrane</location>
        <topology evidence="2">Peripheral membrane protein</topology>
    </subcellularLocation>
</comment>
<dbReference type="EC" id="2.3.2.27" evidence="6"/>
<dbReference type="InParanoid" id="A0A1V8TU53"/>
<keyword evidence="12" id="KW-0833">Ubl conjugation pathway</keyword>
<evidence type="ECO:0000256" key="7">
    <source>
        <dbReference type="ARBA" id="ARBA00022679"/>
    </source>
</evidence>
<feature type="region of interest" description="Disordered" evidence="18">
    <location>
        <begin position="303"/>
        <end position="322"/>
    </location>
</feature>
<dbReference type="EMBL" id="NAJO01000001">
    <property type="protein sequence ID" value="OQO14896.1"/>
    <property type="molecule type" value="Genomic_DNA"/>
</dbReference>
<reference evidence="22" key="1">
    <citation type="submission" date="2017-03" db="EMBL/GenBank/DDBJ databases">
        <title>Genomes of endolithic fungi from Antarctica.</title>
        <authorList>
            <person name="Coleine C."/>
            <person name="Masonjones S."/>
            <person name="Stajich J.E."/>
        </authorList>
    </citation>
    <scope>NUCLEOTIDE SEQUENCE [LARGE SCALE GENOMIC DNA]</scope>
    <source>
        <strain evidence="22">CCFEE 5527</strain>
    </source>
</reference>
<comment type="pathway">
    <text evidence="5">Protein modification; protein ubiquitination.</text>
</comment>
<dbReference type="AlphaFoldDB" id="A0A1V8TU53"/>
<proteinExistence type="predicted"/>
<feature type="region of interest" description="Disordered" evidence="18">
    <location>
        <begin position="339"/>
        <end position="359"/>
    </location>
</feature>
<keyword evidence="16" id="KW-0449">Lipoprotein</keyword>
<keyword evidence="22" id="KW-1185">Reference proteome</keyword>
<evidence type="ECO:0000256" key="15">
    <source>
        <dbReference type="ARBA" id="ARBA00023228"/>
    </source>
</evidence>
<dbReference type="PANTHER" id="PTHR46661:SF4">
    <property type="entry name" value="RING-TYPE DOMAIN-CONTAINING PROTEIN"/>
    <property type="match status" value="1"/>
</dbReference>
<evidence type="ECO:0000256" key="6">
    <source>
        <dbReference type="ARBA" id="ARBA00012483"/>
    </source>
</evidence>
<keyword evidence="14" id="KW-0472">Membrane</keyword>
<evidence type="ECO:0000259" key="20">
    <source>
        <dbReference type="PROSITE" id="PS50178"/>
    </source>
</evidence>
<dbReference type="Gene3D" id="3.30.40.10">
    <property type="entry name" value="Zinc/RING finger domain, C3HC4 (zinc finger)"/>
    <property type="match status" value="2"/>
</dbReference>
<dbReference type="STRING" id="1507870.A0A1V8TU53"/>
<feature type="region of interest" description="Disordered" evidence="18">
    <location>
        <begin position="216"/>
        <end position="293"/>
    </location>
</feature>
<feature type="compositionally biased region" description="Low complexity" evidence="18">
    <location>
        <begin position="93"/>
        <end position="102"/>
    </location>
</feature>
<evidence type="ECO:0000256" key="14">
    <source>
        <dbReference type="ARBA" id="ARBA00023136"/>
    </source>
</evidence>
<dbReference type="Proteomes" id="UP000192596">
    <property type="component" value="Unassembled WGS sequence"/>
</dbReference>
<dbReference type="InterPro" id="IPR017455">
    <property type="entry name" value="Znf_FYVE-rel"/>
</dbReference>
<dbReference type="GO" id="GO:0008270">
    <property type="term" value="F:zinc ion binding"/>
    <property type="evidence" value="ECO:0007669"/>
    <property type="project" value="UniProtKB-KW"/>
</dbReference>
<dbReference type="PROSITE" id="PS50089">
    <property type="entry name" value="ZF_RING_2"/>
    <property type="match status" value="1"/>
</dbReference>
<accession>A0A1V8TU53</accession>
<comment type="caution">
    <text evidence="21">The sequence shown here is derived from an EMBL/GenBank/DDBJ whole genome shotgun (WGS) entry which is preliminary data.</text>
</comment>